<dbReference type="SUPFAM" id="SSF51110">
    <property type="entry name" value="alpha-D-mannose-specific plant lectins"/>
    <property type="match status" value="1"/>
</dbReference>
<comment type="catalytic activity">
    <reaction evidence="9">
        <text>L-threonyl-[protein] + ATP = O-phospho-L-threonyl-[protein] + ADP + H(+)</text>
        <dbReference type="Rhea" id="RHEA:46608"/>
        <dbReference type="Rhea" id="RHEA-COMP:11060"/>
        <dbReference type="Rhea" id="RHEA-COMP:11605"/>
        <dbReference type="ChEBI" id="CHEBI:15378"/>
        <dbReference type="ChEBI" id="CHEBI:30013"/>
        <dbReference type="ChEBI" id="CHEBI:30616"/>
        <dbReference type="ChEBI" id="CHEBI:61977"/>
        <dbReference type="ChEBI" id="CHEBI:456216"/>
        <dbReference type="EC" id="2.7.11.1"/>
    </reaction>
</comment>
<keyword evidence="6 9" id="KW-0067">ATP-binding</keyword>
<feature type="binding site" evidence="10">
    <location>
        <position position="556"/>
    </location>
    <ligand>
        <name>ATP</name>
        <dbReference type="ChEBI" id="CHEBI:30616"/>
    </ligand>
</feature>
<evidence type="ECO:0000256" key="2">
    <source>
        <dbReference type="ARBA" id="ARBA00022679"/>
    </source>
</evidence>
<feature type="chain" id="PRO_5046497617" description="Receptor-like serine/threonine-protein kinase" evidence="12">
    <location>
        <begin position="28"/>
        <end position="828"/>
    </location>
</feature>
<dbReference type="InterPro" id="IPR017441">
    <property type="entry name" value="Protein_kinase_ATP_BS"/>
</dbReference>
<dbReference type="SUPFAM" id="SSF56112">
    <property type="entry name" value="Protein kinase-like (PK-like)"/>
    <property type="match status" value="1"/>
</dbReference>
<protein>
    <recommendedName>
        <fullName evidence="9">Receptor-like serine/threonine-protein kinase</fullName>
        <ecNumber evidence="9">2.7.11.1</ecNumber>
    </recommendedName>
</protein>
<dbReference type="EMBL" id="JAYDYQ010001087">
    <property type="protein sequence ID" value="KAK4491988.1"/>
    <property type="molecule type" value="Genomic_DNA"/>
</dbReference>
<dbReference type="PANTHER" id="PTHR32444">
    <property type="entry name" value="BULB-TYPE LECTIN DOMAIN-CONTAINING PROTEIN"/>
    <property type="match status" value="1"/>
</dbReference>
<keyword evidence="3 12" id="KW-0732">Signal</keyword>
<evidence type="ECO:0000256" key="11">
    <source>
        <dbReference type="SAM" id="Phobius"/>
    </source>
</evidence>
<dbReference type="InterPro" id="IPR036426">
    <property type="entry name" value="Bulb-type_lectin_dom_sf"/>
</dbReference>
<dbReference type="PROSITE" id="PS50927">
    <property type="entry name" value="BULB_LECTIN"/>
    <property type="match status" value="1"/>
</dbReference>
<feature type="signal peptide" evidence="12">
    <location>
        <begin position="1"/>
        <end position="27"/>
    </location>
</feature>
<dbReference type="SMART" id="SM00473">
    <property type="entry name" value="PAN_AP"/>
    <property type="match status" value="1"/>
</dbReference>
<dbReference type="PROSITE" id="PS00107">
    <property type="entry name" value="PROTEIN_KINASE_ATP"/>
    <property type="match status" value="1"/>
</dbReference>
<proteinExistence type="inferred from homology"/>
<dbReference type="PIRSF" id="PIRSF000641">
    <property type="entry name" value="SRK"/>
    <property type="match status" value="1"/>
</dbReference>
<dbReference type="PROSITE" id="PS00108">
    <property type="entry name" value="PROTEIN_KINASE_ST"/>
    <property type="match status" value="1"/>
</dbReference>
<keyword evidence="7" id="KW-1015">Disulfide bond</keyword>
<keyword evidence="2 9" id="KW-0808">Transferase</keyword>
<evidence type="ECO:0000259" key="13">
    <source>
        <dbReference type="PROSITE" id="PS50011"/>
    </source>
</evidence>
<feature type="transmembrane region" description="Helical" evidence="11">
    <location>
        <begin position="467"/>
        <end position="490"/>
    </location>
</feature>
<dbReference type="InterPro" id="IPR024171">
    <property type="entry name" value="SRK-like_kinase"/>
</dbReference>
<evidence type="ECO:0000256" key="5">
    <source>
        <dbReference type="ARBA" id="ARBA00022777"/>
    </source>
</evidence>
<organism evidence="16 17">
    <name type="scientific">Penstemon davidsonii</name>
    <dbReference type="NCBI Taxonomy" id="160366"/>
    <lineage>
        <taxon>Eukaryota</taxon>
        <taxon>Viridiplantae</taxon>
        <taxon>Streptophyta</taxon>
        <taxon>Embryophyta</taxon>
        <taxon>Tracheophyta</taxon>
        <taxon>Spermatophyta</taxon>
        <taxon>Magnoliopsida</taxon>
        <taxon>eudicotyledons</taxon>
        <taxon>Gunneridae</taxon>
        <taxon>Pentapetalae</taxon>
        <taxon>asterids</taxon>
        <taxon>lamiids</taxon>
        <taxon>Lamiales</taxon>
        <taxon>Plantaginaceae</taxon>
        <taxon>Cheloneae</taxon>
        <taxon>Penstemon</taxon>
    </lineage>
</organism>
<evidence type="ECO:0000256" key="3">
    <source>
        <dbReference type="ARBA" id="ARBA00022729"/>
    </source>
</evidence>
<evidence type="ECO:0000256" key="4">
    <source>
        <dbReference type="ARBA" id="ARBA00022741"/>
    </source>
</evidence>
<dbReference type="Pfam" id="PF00954">
    <property type="entry name" value="S_locus_glycop"/>
    <property type="match status" value="1"/>
</dbReference>
<dbReference type="InterPro" id="IPR001480">
    <property type="entry name" value="Bulb-type_lectin_dom"/>
</dbReference>
<dbReference type="CDD" id="cd01098">
    <property type="entry name" value="PAN_AP_plant"/>
    <property type="match status" value="1"/>
</dbReference>
<reference evidence="16 17" key="1">
    <citation type="journal article" date="2023" name="bioRxiv">
        <title>Genome report: Whole genome sequence and annotation of Penstemon davidsonii.</title>
        <authorList>
            <person name="Ostevik K.L."/>
            <person name="Alabady M."/>
            <person name="Zhang M."/>
            <person name="Rausher M.D."/>
        </authorList>
    </citation>
    <scope>NUCLEOTIDE SEQUENCE [LARGE SCALE GENOMIC DNA]</scope>
    <source>
        <strain evidence="16">DNT005</strain>
        <tissue evidence="16">Whole leaf</tissue>
    </source>
</reference>
<evidence type="ECO:0000256" key="10">
    <source>
        <dbReference type="PROSITE-ProRule" id="PRU10141"/>
    </source>
</evidence>
<evidence type="ECO:0000256" key="9">
    <source>
        <dbReference type="PIRNR" id="PIRNR000641"/>
    </source>
</evidence>
<keyword evidence="17" id="KW-1185">Reference proteome</keyword>
<feature type="domain" description="Protein kinase" evidence="13">
    <location>
        <begin position="528"/>
        <end position="787"/>
    </location>
</feature>
<sequence length="828" mass="93278">MDISCDQGIIFFLIVSSLIFHSIPASTDTINSTQRISDGETLVSSGGTFELGFFSPGNSTNRYVGMWYRNLTGTIIVWVANREVPITNTTGVFLTVTEPGILVLINDAQNQTIWSSNNTLRAVQNPIAQLLDSGNLVVRDLNDDRPENFLWQSFNYPTDTYLPGMRMGWNFVTGLEVYIRSWRSNDDPAPGDISYHLDPTGYPQLLLKRGDEDVVYRIGPWNGIRFSGSMNSIEDPTYNLSFVMNENELQYWETSLLSSVFSRITVNQSGDAQRWTWIDRRGWVAYINMPVDLCDTYGLCGPYGICNVGNSPPCGCLDRFVPQVLNDWLRTDWTSGCVRRTNLSCGGDVFRRYSGIKLPDVRFSWQSVSMTIQECRAECLRNCSCTAYTQLDISRRSGCLIWYTDLIDIRSFSPNGQDIYIRLASSESGKNLVEYEKFGNMNSLSYHVIFIVWIEIVAESEGKNRTVLIASLASVIGVVLIGLVLFLCIWKRKNYTKIRGGLQDRSHKKDSELQLFNLSTILKATNNFSFNNKLGEGGFGTVYMGILEGGQEIAVKRLSKNSMQGLDELKNEVVFIAKLQHRNLVRLLGCCIQEEENKTKGMLLDWEKRFNIINGVARGLLYLHQDSRLRIIHRDLKASNVLLDSDMNPKISDFGMARSFVGNETQAKTRRVVGTYGYMSPEYAVDGLFSVKSDVFSFGVLVLEIVSGKRNRGFSHIDHNLNLLGHAWTLYKEDRPLDLVDASLGNSFYFSDVVRSVHVALLCVQQNPKDRPSMSSVVMMLCNEDVLLPQSKQPGFFNERDVLPDHGSTSTNAATSTNEMTITMPEGR</sequence>
<feature type="domain" description="Bulb-type lectin" evidence="14">
    <location>
        <begin position="27"/>
        <end position="151"/>
    </location>
</feature>
<evidence type="ECO:0000313" key="17">
    <source>
        <dbReference type="Proteomes" id="UP001291926"/>
    </source>
</evidence>
<dbReference type="EC" id="2.7.11.1" evidence="9"/>
<dbReference type="PROSITE" id="PS50011">
    <property type="entry name" value="PROTEIN_KINASE_DOM"/>
    <property type="match status" value="1"/>
</dbReference>
<keyword evidence="1 9" id="KW-0723">Serine/threonine-protein kinase</keyword>
<evidence type="ECO:0000256" key="12">
    <source>
        <dbReference type="SAM" id="SignalP"/>
    </source>
</evidence>
<dbReference type="InterPro" id="IPR003609">
    <property type="entry name" value="Pan_app"/>
</dbReference>
<dbReference type="PANTHER" id="PTHR32444:SF183">
    <property type="entry name" value="APPLE DOMAIN-CONTAINING PROTEIN"/>
    <property type="match status" value="1"/>
</dbReference>
<keyword evidence="4 9" id="KW-0547">Nucleotide-binding</keyword>
<dbReference type="SMART" id="SM00220">
    <property type="entry name" value="S_TKc"/>
    <property type="match status" value="1"/>
</dbReference>
<evidence type="ECO:0000256" key="6">
    <source>
        <dbReference type="ARBA" id="ARBA00022840"/>
    </source>
</evidence>
<evidence type="ECO:0000256" key="8">
    <source>
        <dbReference type="ARBA" id="ARBA00023180"/>
    </source>
</evidence>
<dbReference type="InterPro" id="IPR000719">
    <property type="entry name" value="Prot_kinase_dom"/>
</dbReference>
<dbReference type="InterPro" id="IPR011009">
    <property type="entry name" value="Kinase-like_dom_sf"/>
</dbReference>
<comment type="similarity">
    <text evidence="9">Belongs to the protein kinase superfamily. Ser/Thr protein kinase family.</text>
</comment>
<evidence type="ECO:0000256" key="1">
    <source>
        <dbReference type="ARBA" id="ARBA00022527"/>
    </source>
</evidence>
<evidence type="ECO:0000313" key="16">
    <source>
        <dbReference type="EMBL" id="KAK4491988.1"/>
    </source>
</evidence>
<dbReference type="Pfam" id="PF07714">
    <property type="entry name" value="PK_Tyr_Ser-Thr"/>
    <property type="match status" value="1"/>
</dbReference>
<dbReference type="Pfam" id="PF08276">
    <property type="entry name" value="PAN_2"/>
    <property type="match status" value="1"/>
</dbReference>
<comment type="catalytic activity">
    <reaction evidence="9">
        <text>L-seryl-[protein] + ATP = O-phospho-L-seryl-[protein] + ADP + H(+)</text>
        <dbReference type="Rhea" id="RHEA:17989"/>
        <dbReference type="Rhea" id="RHEA-COMP:9863"/>
        <dbReference type="Rhea" id="RHEA-COMP:11604"/>
        <dbReference type="ChEBI" id="CHEBI:15378"/>
        <dbReference type="ChEBI" id="CHEBI:29999"/>
        <dbReference type="ChEBI" id="CHEBI:30616"/>
        <dbReference type="ChEBI" id="CHEBI:83421"/>
        <dbReference type="ChEBI" id="CHEBI:456216"/>
        <dbReference type="EC" id="2.7.11.1"/>
    </reaction>
</comment>
<keyword evidence="11" id="KW-1133">Transmembrane helix</keyword>
<dbReference type="Gene3D" id="1.10.510.10">
    <property type="entry name" value="Transferase(Phosphotransferase) domain 1"/>
    <property type="match status" value="1"/>
</dbReference>
<accession>A0ABR0DRY0</accession>
<dbReference type="Pfam" id="PF01453">
    <property type="entry name" value="B_lectin"/>
    <property type="match status" value="1"/>
</dbReference>
<dbReference type="Gene3D" id="3.30.200.20">
    <property type="entry name" value="Phosphorylase Kinase, domain 1"/>
    <property type="match status" value="1"/>
</dbReference>
<keyword evidence="11" id="KW-0812">Transmembrane</keyword>
<name>A0ABR0DRY0_9LAMI</name>
<evidence type="ECO:0000256" key="7">
    <source>
        <dbReference type="ARBA" id="ARBA00023157"/>
    </source>
</evidence>
<keyword evidence="5 9" id="KW-0418">Kinase</keyword>
<dbReference type="InterPro" id="IPR001245">
    <property type="entry name" value="Ser-Thr/Tyr_kinase_cat_dom"/>
</dbReference>
<evidence type="ECO:0000259" key="14">
    <source>
        <dbReference type="PROSITE" id="PS50927"/>
    </source>
</evidence>
<dbReference type="InterPro" id="IPR000858">
    <property type="entry name" value="S_locus_glycoprot_dom"/>
</dbReference>
<dbReference type="Gene3D" id="3.50.4.10">
    <property type="entry name" value="Hepatocyte Growth Factor"/>
    <property type="match status" value="1"/>
</dbReference>
<dbReference type="Gene3D" id="2.90.10.10">
    <property type="entry name" value="Bulb-type lectin domain"/>
    <property type="match status" value="1"/>
</dbReference>
<evidence type="ECO:0000259" key="15">
    <source>
        <dbReference type="PROSITE" id="PS50948"/>
    </source>
</evidence>
<keyword evidence="11" id="KW-0472">Membrane</keyword>
<comment type="caution">
    <text evidence="16">The sequence shown here is derived from an EMBL/GenBank/DDBJ whole genome shotgun (WGS) entry which is preliminary data.</text>
</comment>
<keyword evidence="8" id="KW-0325">Glycoprotein</keyword>
<gene>
    <name evidence="16" type="ORF">RD792_002773</name>
</gene>
<feature type="domain" description="Apple" evidence="15">
    <location>
        <begin position="345"/>
        <end position="424"/>
    </location>
</feature>
<dbReference type="PROSITE" id="PS50948">
    <property type="entry name" value="PAN"/>
    <property type="match status" value="1"/>
</dbReference>
<dbReference type="Proteomes" id="UP001291926">
    <property type="component" value="Unassembled WGS sequence"/>
</dbReference>
<dbReference type="CDD" id="cd00028">
    <property type="entry name" value="B_lectin"/>
    <property type="match status" value="1"/>
</dbReference>
<dbReference type="SMART" id="SM00108">
    <property type="entry name" value="B_lectin"/>
    <property type="match status" value="1"/>
</dbReference>
<dbReference type="InterPro" id="IPR008271">
    <property type="entry name" value="Ser/Thr_kinase_AS"/>
</dbReference>